<dbReference type="PRINTS" id="PR00081">
    <property type="entry name" value="GDHRDH"/>
</dbReference>
<dbReference type="InterPro" id="IPR020904">
    <property type="entry name" value="Sc_DH/Rdtase_CS"/>
</dbReference>
<dbReference type="PRINTS" id="PR00080">
    <property type="entry name" value="SDRFAMILY"/>
</dbReference>
<dbReference type="EMBL" id="BANC01000021">
    <property type="protein sequence ID" value="GAN79440.1"/>
    <property type="molecule type" value="Genomic_DNA"/>
</dbReference>
<accession>A0A0D6PCF4</accession>
<dbReference type="STRING" id="1120923.SAMN02746095_00528"/>
<keyword evidence="4" id="KW-1185">Reference proteome</keyword>
<evidence type="ECO:0000259" key="2">
    <source>
        <dbReference type="SMART" id="SM00822"/>
    </source>
</evidence>
<comment type="caution">
    <text evidence="3">The sequence shown here is derived from an EMBL/GenBank/DDBJ whole genome shotgun (WGS) entry which is preliminary data.</text>
</comment>
<name>A0A0D6PCF4_9PROT</name>
<dbReference type="PANTHER" id="PTHR43975:SF2">
    <property type="entry name" value="EG:BACR7A4.14 PROTEIN-RELATED"/>
    <property type="match status" value="1"/>
</dbReference>
<dbReference type="FunFam" id="3.40.50.720:FF:000084">
    <property type="entry name" value="Short-chain dehydrogenase reductase"/>
    <property type="match status" value="1"/>
</dbReference>
<sequence>MLTGKVTLITGATAGIGMATARLFAERGAKLLLTGRNAEAGEALAYDLGAKFLPTDVTDKDAPAKLIDWAEQTHGRLDVLVNNAGILFQGDSQACSDEQWDLTLAVNVTAVFRLSRAAVVVMARQGGGTIVNVASDWGLVAATQAVAYGTSKGAIIQLTRSMAADHARQGIRVNAVCPGDTDTAMLRHEAASEARLLEMAEAIPLGRLGQPRDVAAAIAFLASDDASFITGAMLPVDGGNSAV</sequence>
<feature type="domain" description="Ketoreductase" evidence="2">
    <location>
        <begin position="5"/>
        <end position="143"/>
    </location>
</feature>
<dbReference type="RefSeq" id="WP_073211178.1">
    <property type="nucleotide sequence ID" value="NZ_BANC01000021.1"/>
</dbReference>
<evidence type="ECO:0000256" key="1">
    <source>
        <dbReference type="ARBA" id="ARBA00006484"/>
    </source>
</evidence>
<dbReference type="PANTHER" id="PTHR43975">
    <property type="entry name" value="ZGC:101858"/>
    <property type="match status" value="1"/>
</dbReference>
<dbReference type="Gene3D" id="3.40.50.720">
    <property type="entry name" value="NAD(P)-binding Rossmann-like Domain"/>
    <property type="match status" value="1"/>
</dbReference>
<dbReference type="AlphaFoldDB" id="A0A0D6PCF4"/>
<dbReference type="Proteomes" id="UP000032668">
    <property type="component" value="Unassembled WGS sequence"/>
</dbReference>
<dbReference type="OrthoDB" id="7375193at2"/>
<evidence type="ECO:0000313" key="4">
    <source>
        <dbReference type="Proteomes" id="UP000032668"/>
    </source>
</evidence>
<dbReference type="InterPro" id="IPR002347">
    <property type="entry name" value="SDR_fam"/>
</dbReference>
<gene>
    <name evidence="3" type="ORF">Aam_021_028</name>
</gene>
<proteinExistence type="inferred from homology"/>
<dbReference type="SMART" id="SM00822">
    <property type="entry name" value="PKS_KR"/>
    <property type="match status" value="1"/>
</dbReference>
<dbReference type="CDD" id="cd05233">
    <property type="entry name" value="SDR_c"/>
    <property type="match status" value="1"/>
</dbReference>
<dbReference type="NCBIfam" id="NF005559">
    <property type="entry name" value="PRK07231.1"/>
    <property type="match status" value="1"/>
</dbReference>
<evidence type="ECO:0000313" key="3">
    <source>
        <dbReference type="EMBL" id="GAN79440.1"/>
    </source>
</evidence>
<organism evidence="3 4">
    <name type="scientific">Acidocella aminolytica 101 = DSM 11237</name>
    <dbReference type="NCBI Taxonomy" id="1120923"/>
    <lineage>
        <taxon>Bacteria</taxon>
        <taxon>Pseudomonadati</taxon>
        <taxon>Pseudomonadota</taxon>
        <taxon>Alphaproteobacteria</taxon>
        <taxon>Acetobacterales</taxon>
        <taxon>Acidocellaceae</taxon>
        <taxon>Acidocella</taxon>
    </lineage>
</organism>
<reference evidence="3 4" key="1">
    <citation type="submission" date="2012-11" db="EMBL/GenBank/DDBJ databases">
        <title>Whole genome sequence of Acidocella aminolytica 101 = DSM 11237.</title>
        <authorList>
            <person name="Azuma Y."/>
            <person name="Higashiura N."/>
            <person name="Hirakawa H."/>
            <person name="Matsushita K."/>
        </authorList>
    </citation>
    <scope>NUCLEOTIDE SEQUENCE [LARGE SCALE GENOMIC DNA]</scope>
    <source>
        <strain evidence="4">101 / DSM 11237</strain>
    </source>
</reference>
<comment type="similarity">
    <text evidence="1">Belongs to the short-chain dehydrogenases/reductases (SDR) family.</text>
</comment>
<dbReference type="Pfam" id="PF13561">
    <property type="entry name" value="adh_short_C2"/>
    <property type="match status" value="1"/>
</dbReference>
<protein>
    <submittedName>
        <fullName evidence="3">Oxidoreductase/short-chain dehydrogenase/reductase SDR</fullName>
    </submittedName>
</protein>
<dbReference type="InterPro" id="IPR057326">
    <property type="entry name" value="KR_dom"/>
</dbReference>
<dbReference type="PROSITE" id="PS00061">
    <property type="entry name" value="ADH_SHORT"/>
    <property type="match status" value="1"/>
</dbReference>
<dbReference type="InterPro" id="IPR036291">
    <property type="entry name" value="NAD(P)-bd_dom_sf"/>
</dbReference>
<dbReference type="SUPFAM" id="SSF51735">
    <property type="entry name" value="NAD(P)-binding Rossmann-fold domains"/>
    <property type="match status" value="1"/>
</dbReference>